<dbReference type="InterPro" id="IPR021308">
    <property type="entry name" value="GfcB"/>
</dbReference>
<protein>
    <submittedName>
        <fullName evidence="2">YjbF family lipoprotein</fullName>
    </submittedName>
</protein>
<dbReference type="InterPro" id="IPR023373">
    <property type="entry name" value="YmcC_sf"/>
</dbReference>
<dbReference type="Proteomes" id="UP001198571">
    <property type="component" value="Unassembled WGS sequence"/>
</dbReference>
<keyword evidence="2" id="KW-0449">Lipoprotein</keyword>
<comment type="caution">
    <text evidence="2">The sequence shown here is derived from an EMBL/GenBank/DDBJ whole genome shotgun (WGS) entry which is preliminary data.</text>
</comment>
<evidence type="ECO:0000313" key="2">
    <source>
        <dbReference type="EMBL" id="MCB5408881.1"/>
    </source>
</evidence>
<evidence type="ECO:0000256" key="1">
    <source>
        <dbReference type="SAM" id="SignalP"/>
    </source>
</evidence>
<feature type="signal peptide" evidence="1">
    <location>
        <begin position="1"/>
        <end position="15"/>
    </location>
</feature>
<proteinExistence type="predicted"/>
<evidence type="ECO:0000313" key="3">
    <source>
        <dbReference type="Proteomes" id="UP001198571"/>
    </source>
</evidence>
<organism evidence="2 3">
    <name type="scientific">Pseudogemmobacter faecipullorum</name>
    <dbReference type="NCBI Taxonomy" id="2755041"/>
    <lineage>
        <taxon>Bacteria</taxon>
        <taxon>Pseudomonadati</taxon>
        <taxon>Pseudomonadota</taxon>
        <taxon>Alphaproteobacteria</taxon>
        <taxon>Rhodobacterales</taxon>
        <taxon>Paracoccaceae</taxon>
        <taxon>Pseudogemmobacter</taxon>
    </lineage>
</organism>
<dbReference type="PROSITE" id="PS51257">
    <property type="entry name" value="PROKAR_LIPOPROTEIN"/>
    <property type="match status" value="1"/>
</dbReference>
<feature type="chain" id="PRO_5047095443" evidence="1">
    <location>
        <begin position="16"/>
        <end position="205"/>
    </location>
</feature>
<sequence>MAVKNILAACAAALALTGCGTISKILPEAGPGTLAPIGKVSRADIAKSGQPVMKLTVPSRGIETFLTIRDRRGDVVNWMAADGTLFSFRNDVLIETRGLGADLMSSAAPSAGQILSGQAHRRAYFYVDDDDQTGRRDYQCQMSRTGSESLVIYGRAYTASKLAETCERDVGRITNHYWVEGGRIRKSQEWVSPGIGRVEFERVID</sequence>
<accession>A0ABS8CHN6</accession>
<dbReference type="RefSeq" id="WP_226933783.1">
    <property type="nucleotide sequence ID" value="NZ_JACDXX010000002.1"/>
</dbReference>
<dbReference type="SUPFAM" id="SSF159270">
    <property type="entry name" value="YmcC-like"/>
    <property type="match status" value="1"/>
</dbReference>
<keyword evidence="3" id="KW-1185">Reference proteome</keyword>
<keyword evidence="1" id="KW-0732">Signal</keyword>
<dbReference type="EMBL" id="JACDXX010000002">
    <property type="protein sequence ID" value="MCB5408881.1"/>
    <property type="molecule type" value="Genomic_DNA"/>
</dbReference>
<name>A0ABS8CHN6_9RHOB</name>
<dbReference type="Pfam" id="PF11102">
    <property type="entry name" value="YjbF"/>
    <property type="match status" value="1"/>
</dbReference>
<gene>
    <name evidence="2" type="ORF">H0485_02505</name>
</gene>
<reference evidence="2 3" key="1">
    <citation type="submission" date="2020-07" db="EMBL/GenBank/DDBJ databases">
        <title>Pseudogemmobacter sp. nov., isolated from poultry manure in Taiwan.</title>
        <authorList>
            <person name="Lin S.-Y."/>
            <person name="Tang Y.-S."/>
            <person name="Young C.-C."/>
        </authorList>
    </citation>
    <scope>NUCLEOTIDE SEQUENCE [LARGE SCALE GENOMIC DNA]</scope>
    <source>
        <strain evidence="2 3">CC-YST710</strain>
    </source>
</reference>
<dbReference type="Gene3D" id="2.40.360.10">
    <property type="entry name" value="YmcC-like"/>
    <property type="match status" value="1"/>
</dbReference>